<reference evidence="2" key="1">
    <citation type="submission" date="2023-05" db="EMBL/GenBank/DDBJ databases">
        <authorList>
            <person name="Stuckert A."/>
        </authorList>
    </citation>
    <scope>NUCLEOTIDE SEQUENCE</scope>
</reference>
<keyword evidence="3" id="KW-1185">Reference proteome</keyword>
<comment type="caution">
    <text evidence="2">The sequence shown here is derived from an EMBL/GenBank/DDBJ whole genome shotgun (WGS) entry which is preliminary data.</text>
</comment>
<gene>
    <name evidence="2" type="ORF">SPARVUS_LOCUS514581</name>
</gene>
<dbReference type="Proteomes" id="UP001162483">
    <property type="component" value="Unassembled WGS sequence"/>
</dbReference>
<evidence type="ECO:0000313" key="3">
    <source>
        <dbReference type="Proteomes" id="UP001162483"/>
    </source>
</evidence>
<proteinExistence type="predicted"/>
<feature type="non-terminal residue" evidence="2">
    <location>
        <position position="1"/>
    </location>
</feature>
<sequence length="86" mass="9508">RWSLERRSRAAPAKIERVKRRRAAGEGRHLTGKRVPWEREGASEPRLEQGSTILQQGSASVNGVSGRNSATSLVSLILMMGHYSSH</sequence>
<protein>
    <submittedName>
        <fullName evidence="2">Uncharacterized protein</fullName>
    </submittedName>
</protein>
<evidence type="ECO:0000313" key="2">
    <source>
        <dbReference type="EMBL" id="CAI9534023.1"/>
    </source>
</evidence>
<feature type="region of interest" description="Disordered" evidence="1">
    <location>
        <begin position="1"/>
        <end position="48"/>
    </location>
</feature>
<name>A0ABN9AJR7_9NEOB</name>
<dbReference type="EMBL" id="CATNWA010000171">
    <property type="protein sequence ID" value="CAI9534023.1"/>
    <property type="molecule type" value="Genomic_DNA"/>
</dbReference>
<accession>A0ABN9AJR7</accession>
<feature type="compositionally biased region" description="Basic and acidic residues" evidence="1">
    <location>
        <begin position="23"/>
        <end position="47"/>
    </location>
</feature>
<evidence type="ECO:0000256" key="1">
    <source>
        <dbReference type="SAM" id="MobiDB-lite"/>
    </source>
</evidence>
<organism evidence="2 3">
    <name type="scientific">Staurois parvus</name>
    <dbReference type="NCBI Taxonomy" id="386267"/>
    <lineage>
        <taxon>Eukaryota</taxon>
        <taxon>Metazoa</taxon>
        <taxon>Chordata</taxon>
        <taxon>Craniata</taxon>
        <taxon>Vertebrata</taxon>
        <taxon>Euteleostomi</taxon>
        <taxon>Amphibia</taxon>
        <taxon>Batrachia</taxon>
        <taxon>Anura</taxon>
        <taxon>Neobatrachia</taxon>
        <taxon>Ranoidea</taxon>
        <taxon>Ranidae</taxon>
        <taxon>Staurois</taxon>
    </lineage>
</organism>